<feature type="domain" description="Metallo-beta-lactamase" evidence="1">
    <location>
        <begin position="42"/>
        <end position="236"/>
    </location>
</feature>
<keyword evidence="3" id="KW-1185">Reference proteome</keyword>
<dbReference type="Pfam" id="PF12706">
    <property type="entry name" value="Lactamase_B_2"/>
    <property type="match status" value="1"/>
</dbReference>
<dbReference type="KEGG" id="gog:C1280_16120"/>
<reference evidence="2 3" key="1">
    <citation type="submission" date="2018-01" db="EMBL/GenBank/DDBJ databases">
        <title>G. obscuriglobus.</title>
        <authorList>
            <person name="Franke J."/>
            <person name="Blomberg W."/>
            <person name="Selmecki A."/>
        </authorList>
    </citation>
    <scope>NUCLEOTIDE SEQUENCE [LARGE SCALE GENOMIC DNA]</scope>
    <source>
        <strain evidence="2 3">DSM 5831</strain>
    </source>
</reference>
<dbReference type="InterPro" id="IPR036866">
    <property type="entry name" value="RibonucZ/Hydroxyglut_hydro"/>
</dbReference>
<evidence type="ECO:0000259" key="1">
    <source>
        <dbReference type="SMART" id="SM00849"/>
    </source>
</evidence>
<protein>
    <submittedName>
        <fullName evidence="2">MBL fold metallo-hydrolase</fullName>
    </submittedName>
</protein>
<dbReference type="OrthoDB" id="9800940at2"/>
<dbReference type="CDD" id="cd16279">
    <property type="entry name" value="metallo-hydrolase-like_MBL-fold"/>
    <property type="match status" value="1"/>
</dbReference>
<dbReference type="SUPFAM" id="SSF56281">
    <property type="entry name" value="Metallo-hydrolase/oxidoreductase"/>
    <property type="match status" value="1"/>
</dbReference>
<dbReference type="Gene3D" id="3.60.15.10">
    <property type="entry name" value="Ribonuclease Z/Hydroxyacylglutathione hydrolase-like"/>
    <property type="match status" value="1"/>
</dbReference>
<name>A0A2Z3H5G8_9BACT</name>
<dbReference type="AlphaFoldDB" id="A0A2Z3H5G8"/>
<proteinExistence type="predicted"/>
<gene>
    <name evidence="2" type="ORF">C1280_16120</name>
</gene>
<organism evidence="2 3">
    <name type="scientific">Gemmata obscuriglobus</name>
    <dbReference type="NCBI Taxonomy" id="114"/>
    <lineage>
        <taxon>Bacteria</taxon>
        <taxon>Pseudomonadati</taxon>
        <taxon>Planctomycetota</taxon>
        <taxon>Planctomycetia</taxon>
        <taxon>Gemmatales</taxon>
        <taxon>Gemmataceae</taxon>
        <taxon>Gemmata</taxon>
    </lineage>
</organism>
<dbReference type="PANTHER" id="PTHR42663">
    <property type="entry name" value="HYDROLASE C777.06C-RELATED-RELATED"/>
    <property type="match status" value="1"/>
</dbReference>
<dbReference type="GO" id="GO:0016787">
    <property type="term" value="F:hydrolase activity"/>
    <property type="evidence" value="ECO:0007669"/>
    <property type="project" value="UniProtKB-KW"/>
</dbReference>
<keyword evidence="2" id="KW-0378">Hydrolase</keyword>
<dbReference type="Proteomes" id="UP000245802">
    <property type="component" value="Chromosome"/>
</dbReference>
<accession>A0A2Z3H5G8</accession>
<dbReference type="EMBL" id="CP025958">
    <property type="protein sequence ID" value="AWM38365.1"/>
    <property type="molecule type" value="Genomic_DNA"/>
</dbReference>
<evidence type="ECO:0000313" key="2">
    <source>
        <dbReference type="EMBL" id="AWM38365.1"/>
    </source>
</evidence>
<sequence length="265" mass="29909">MLTHATEPRTFTFLGTGTSMGVPMLGCDCHVCTSDNPRNHRYRCSVLVSNAQGNLLIDTAPEMRLQLLRENVKLVHAVAYTHYHVDHLFGLDDLRIFPVKLNGPLPMYCTDETEAIIRQAFAYVFAPGSEDFPLGMLPRLDLRRIDERPFEVLGETVTPVPLIHGRFNVLGFRIGNVAYCTDVSHIPDRSWPLLEGLDVFVIDALRPGKPHPSHFGLDQALEVIAKVKPKKAYLTHMAHTMEYEELMRTLPPNVEPAYDGLKFTF</sequence>
<dbReference type="SMART" id="SM00849">
    <property type="entry name" value="Lactamase_B"/>
    <property type="match status" value="1"/>
</dbReference>
<evidence type="ECO:0000313" key="3">
    <source>
        <dbReference type="Proteomes" id="UP000245802"/>
    </source>
</evidence>
<dbReference type="RefSeq" id="WP_010043384.1">
    <property type="nucleotide sequence ID" value="NZ_CP025958.1"/>
</dbReference>
<dbReference type="InterPro" id="IPR001279">
    <property type="entry name" value="Metallo-B-lactamas"/>
</dbReference>
<dbReference type="PANTHER" id="PTHR42663:SF6">
    <property type="entry name" value="HYDROLASE C777.06C-RELATED"/>
    <property type="match status" value="1"/>
</dbReference>